<comment type="caution">
    <text evidence="2">The sequence shown here is derived from an EMBL/GenBank/DDBJ whole genome shotgun (WGS) entry which is preliminary data.</text>
</comment>
<reference evidence="3" key="1">
    <citation type="submission" date="2016-03" db="EMBL/GenBank/DDBJ databases">
        <title>Draft genome sequence of Paenibacillus glacialis DSM 22343.</title>
        <authorList>
            <person name="Shin S.-K."/>
            <person name="Yi H."/>
        </authorList>
    </citation>
    <scope>NUCLEOTIDE SEQUENCE [LARGE SCALE GENOMIC DNA]</scope>
    <source>
        <strain evidence="3">CCUG 60099</strain>
    </source>
</reference>
<keyword evidence="1" id="KW-0812">Transmembrane</keyword>
<feature type="transmembrane region" description="Helical" evidence="1">
    <location>
        <begin position="110"/>
        <end position="128"/>
    </location>
</feature>
<name>A0ABX2XPZ8_9FLAO</name>
<feature type="transmembrane region" description="Helical" evidence="1">
    <location>
        <begin position="36"/>
        <end position="58"/>
    </location>
</feature>
<evidence type="ECO:0000256" key="1">
    <source>
        <dbReference type="SAM" id="Phobius"/>
    </source>
</evidence>
<keyword evidence="3" id="KW-1185">Reference proteome</keyword>
<proteinExistence type="predicted"/>
<evidence type="ECO:0008006" key="4">
    <source>
        <dbReference type="Google" id="ProtNLM"/>
    </source>
</evidence>
<evidence type="ECO:0000313" key="3">
    <source>
        <dbReference type="Proteomes" id="UP000093343"/>
    </source>
</evidence>
<protein>
    <recommendedName>
        <fullName evidence="4">DUF2243 domain-containing protein</fullName>
    </recommendedName>
</protein>
<organism evidence="2 3">
    <name type="scientific">Flavobacterium piscis</name>
    <dbReference type="NCBI Taxonomy" id="1114874"/>
    <lineage>
        <taxon>Bacteria</taxon>
        <taxon>Pseudomonadati</taxon>
        <taxon>Bacteroidota</taxon>
        <taxon>Flavobacteriia</taxon>
        <taxon>Flavobacteriales</taxon>
        <taxon>Flavobacteriaceae</taxon>
        <taxon>Flavobacterium</taxon>
    </lineage>
</organism>
<keyword evidence="1" id="KW-1133">Transmembrane helix</keyword>
<dbReference type="Proteomes" id="UP000093343">
    <property type="component" value="Unassembled WGS sequence"/>
</dbReference>
<dbReference type="EMBL" id="LVEN01000001">
    <property type="protein sequence ID" value="OCB78357.1"/>
    <property type="molecule type" value="Genomic_DNA"/>
</dbReference>
<keyword evidence="1" id="KW-0472">Membrane</keyword>
<dbReference type="Pfam" id="PF10002">
    <property type="entry name" value="DUF2243"/>
    <property type="match status" value="1"/>
</dbReference>
<dbReference type="InterPro" id="IPR018719">
    <property type="entry name" value="DUF2243_membrane"/>
</dbReference>
<sequence length="142" mass="16337">MGGFTDGIILHQILQWHEMFSNKFPPMTVLQKSVNMFWDGIFHLFTLLSTIIGIYLLWKLMRKININTSGNLLTGGILAGWGIFNLAEGIINHQILEIHNVKEITANKELWNYGFLLFGILLLLFGWISMRNSFRVFKNGPI</sequence>
<accession>A0ABX2XPZ8</accession>
<evidence type="ECO:0000313" key="2">
    <source>
        <dbReference type="EMBL" id="OCB78357.1"/>
    </source>
</evidence>
<gene>
    <name evidence="2" type="ORF">FLP_00645</name>
</gene>